<reference evidence="3" key="1">
    <citation type="submission" date="2017-02" db="EMBL/GenBank/DDBJ databases">
        <authorList>
            <person name="Daims H."/>
        </authorList>
    </citation>
    <scope>NUCLEOTIDE SEQUENCE [LARGE SCALE GENOMIC DNA]</scope>
</reference>
<dbReference type="InterPro" id="IPR029060">
    <property type="entry name" value="PIN-like_dom_sf"/>
</dbReference>
<organism evidence="2 3">
    <name type="scientific">Crenothrix polyspora</name>
    <dbReference type="NCBI Taxonomy" id="360316"/>
    <lineage>
        <taxon>Bacteria</taxon>
        <taxon>Pseudomonadati</taxon>
        <taxon>Pseudomonadota</taxon>
        <taxon>Gammaproteobacteria</taxon>
        <taxon>Methylococcales</taxon>
        <taxon>Crenotrichaceae</taxon>
        <taxon>Crenothrix</taxon>
    </lineage>
</organism>
<dbReference type="Gene3D" id="3.40.50.1010">
    <property type="entry name" value="5'-nuclease"/>
    <property type="match status" value="1"/>
</dbReference>
<dbReference type="Proteomes" id="UP000195442">
    <property type="component" value="Unassembled WGS sequence"/>
</dbReference>
<proteinExistence type="predicted"/>
<feature type="domain" description="PIN" evidence="1">
    <location>
        <begin position="3"/>
        <end position="122"/>
    </location>
</feature>
<gene>
    <name evidence="2" type="ORF">CRENPOLYSF2_3780008</name>
</gene>
<dbReference type="SUPFAM" id="SSF88723">
    <property type="entry name" value="PIN domain-like"/>
    <property type="match status" value="1"/>
</dbReference>
<dbReference type="PANTHER" id="PTHR39664:SF2">
    <property type="entry name" value="NUCLEIC ACID-BINDING PROTEIN, CONTAINING PIN DOMAIN-RELATED"/>
    <property type="match status" value="1"/>
</dbReference>
<protein>
    <recommendedName>
        <fullName evidence="1">PIN domain-containing protein</fullName>
    </recommendedName>
</protein>
<name>A0A1R4HD25_9GAMM</name>
<dbReference type="AlphaFoldDB" id="A0A1R4HD25"/>
<dbReference type="RefSeq" id="WP_087147673.1">
    <property type="nucleotide sequence ID" value="NZ_FUKJ01000310.1"/>
</dbReference>
<dbReference type="PANTHER" id="PTHR39664">
    <property type="match status" value="1"/>
</dbReference>
<accession>A0A1R4HD25</accession>
<evidence type="ECO:0000313" key="2">
    <source>
        <dbReference type="EMBL" id="SJM94145.1"/>
    </source>
</evidence>
<evidence type="ECO:0000313" key="3">
    <source>
        <dbReference type="Proteomes" id="UP000195442"/>
    </source>
</evidence>
<dbReference type="InterPro" id="IPR002716">
    <property type="entry name" value="PIN_dom"/>
</dbReference>
<keyword evidence="3" id="KW-1185">Reference proteome</keyword>
<evidence type="ECO:0000259" key="1">
    <source>
        <dbReference type="Pfam" id="PF01850"/>
    </source>
</evidence>
<dbReference type="Pfam" id="PF01850">
    <property type="entry name" value="PIN"/>
    <property type="match status" value="1"/>
</dbReference>
<dbReference type="EMBL" id="FUKJ01000310">
    <property type="protein sequence ID" value="SJM94145.1"/>
    <property type="molecule type" value="Genomic_DNA"/>
</dbReference>
<sequence>MIAIDTNVLLRYLFKPVDNRNPKWQVDVAEAVINQADKVFISSIVIAEMEWVLDSVFECTRQEIYAVLHELANHTQFQFEDWSVLNSALLDYIEYGAVELSDCLIARQAQNAGATTLFTFENEKKLGALPVVTTLKQGNH</sequence>
<dbReference type="OrthoDB" id="32974at2"/>